<evidence type="ECO:0000313" key="1">
    <source>
        <dbReference type="EMBL" id="PNX55522.1"/>
    </source>
</evidence>
<gene>
    <name evidence="1" type="ORF">L195_g049151</name>
</gene>
<dbReference type="AlphaFoldDB" id="A0A2K3JNA9"/>
<name>A0A2K3JNA9_TRIPR</name>
<evidence type="ECO:0000313" key="2">
    <source>
        <dbReference type="Proteomes" id="UP000236291"/>
    </source>
</evidence>
<organism evidence="1 2">
    <name type="scientific">Trifolium pratense</name>
    <name type="common">Red clover</name>
    <dbReference type="NCBI Taxonomy" id="57577"/>
    <lineage>
        <taxon>Eukaryota</taxon>
        <taxon>Viridiplantae</taxon>
        <taxon>Streptophyta</taxon>
        <taxon>Embryophyta</taxon>
        <taxon>Tracheophyta</taxon>
        <taxon>Spermatophyta</taxon>
        <taxon>Magnoliopsida</taxon>
        <taxon>eudicotyledons</taxon>
        <taxon>Gunneridae</taxon>
        <taxon>Pentapetalae</taxon>
        <taxon>rosids</taxon>
        <taxon>fabids</taxon>
        <taxon>Fabales</taxon>
        <taxon>Fabaceae</taxon>
        <taxon>Papilionoideae</taxon>
        <taxon>50 kb inversion clade</taxon>
        <taxon>NPAAA clade</taxon>
        <taxon>Hologalegina</taxon>
        <taxon>IRL clade</taxon>
        <taxon>Trifolieae</taxon>
        <taxon>Trifolium</taxon>
    </lineage>
</organism>
<dbReference type="EMBL" id="ASHM01071833">
    <property type="protein sequence ID" value="PNX55522.1"/>
    <property type="molecule type" value="Genomic_DNA"/>
</dbReference>
<reference evidence="1 2" key="1">
    <citation type="journal article" date="2014" name="Am. J. Bot.">
        <title>Genome assembly and annotation for red clover (Trifolium pratense; Fabaceae).</title>
        <authorList>
            <person name="Istvanek J."/>
            <person name="Jaros M."/>
            <person name="Krenek A."/>
            <person name="Repkova J."/>
        </authorList>
    </citation>
    <scope>NUCLEOTIDE SEQUENCE [LARGE SCALE GENOMIC DNA]</scope>
    <source>
        <strain evidence="2">cv. Tatra</strain>
        <tissue evidence="1">Young leaves</tissue>
    </source>
</reference>
<protein>
    <submittedName>
        <fullName evidence="1">Cytochrome p450</fullName>
    </submittedName>
</protein>
<proteinExistence type="predicted"/>
<comment type="caution">
    <text evidence="1">The sequence shown here is derived from an EMBL/GenBank/DDBJ whole genome shotgun (WGS) entry which is preliminary data.</text>
</comment>
<sequence length="60" mass="6719">MSNKAGIGMCIKDAHGGFVDARTELIEHILDVMIGKAMGSLRALNWVNEMQITYMNFEMD</sequence>
<accession>A0A2K3JNA9</accession>
<reference evidence="1 2" key="2">
    <citation type="journal article" date="2017" name="Front. Plant Sci.">
        <title>Gene Classification and Mining of Molecular Markers Useful in Red Clover (Trifolium pratense) Breeding.</title>
        <authorList>
            <person name="Istvanek J."/>
            <person name="Dluhosova J."/>
            <person name="Dluhos P."/>
            <person name="Patkova L."/>
            <person name="Nedelnik J."/>
            <person name="Repkova J."/>
        </authorList>
    </citation>
    <scope>NUCLEOTIDE SEQUENCE [LARGE SCALE GENOMIC DNA]</scope>
    <source>
        <strain evidence="2">cv. Tatra</strain>
        <tissue evidence="1">Young leaves</tissue>
    </source>
</reference>
<dbReference type="Proteomes" id="UP000236291">
    <property type="component" value="Unassembled WGS sequence"/>
</dbReference>